<dbReference type="Pfam" id="PF08877">
    <property type="entry name" value="MepB-like"/>
    <property type="match status" value="1"/>
</dbReference>
<keyword evidence="2" id="KW-1185">Reference proteome</keyword>
<evidence type="ECO:0008006" key="3">
    <source>
        <dbReference type="Google" id="ProtNLM"/>
    </source>
</evidence>
<protein>
    <recommendedName>
        <fullName evidence="3">MepB family protein</fullName>
    </recommendedName>
</protein>
<comment type="caution">
    <text evidence="1">The sequence shown here is derived from an EMBL/GenBank/DDBJ whole genome shotgun (WGS) entry which is preliminary data.</text>
</comment>
<dbReference type="Gene3D" id="3.40.1350.140">
    <property type="entry name" value="MepB-like"/>
    <property type="match status" value="1"/>
</dbReference>
<dbReference type="AlphaFoldDB" id="A0A434A3J6"/>
<sequence length="179" mass="20793">MSIKNNLNNPNYIPPDLLLARELVYDLLDLKCSQPHPEAESAEYSAYRFQLNGKNICYREAKITPTKTGQFVTLWKRNQSSKTIEPFDASDAIDYIIISVRKQELFGQFIFPKSVLLAKGIFSTDAKEGIRATRVYPPWDETKSKQAQKTQQWQLDYFYEIQLNSSTDLNHVKRLLEHD</sequence>
<dbReference type="EMBL" id="QWDM01000013">
    <property type="protein sequence ID" value="RUT68897.1"/>
    <property type="molecule type" value="Genomic_DNA"/>
</dbReference>
<dbReference type="RefSeq" id="WP_127339804.1">
    <property type="nucleotide sequence ID" value="NZ_QWDM01000013.1"/>
</dbReference>
<dbReference type="InterPro" id="IPR011235">
    <property type="entry name" value="MepB-like"/>
</dbReference>
<accession>A0A434A3J6</accession>
<dbReference type="Proteomes" id="UP000288102">
    <property type="component" value="Unassembled WGS sequence"/>
</dbReference>
<dbReference type="InterPro" id="IPR038231">
    <property type="entry name" value="MepB-like_sf"/>
</dbReference>
<name>A0A434A3J6_9FLAO</name>
<gene>
    <name evidence="1" type="ORF">D0817_18495</name>
</gene>
<evidence type="ECO:0000313" key="1">
    <source>
        <dbReference type="EMBL" id="RUT68897.1"/>
    </source>
</evidence>
<reference evidence="2" key="1">
    <citation type="journal article" date="2019" name="Syst. Appl. Microbiol.">
        <title>Flavobacterium circumlabens sp. nov. and Flavobacterium cupreum sp. nov., two psychrotrophic species isolated from Antarctic environmental samples.</title>
        <authorList>
            <person name="Kralova S."/>
            <person name="Busse H.-J."/>
            <person name="Svec P."/>
            <person name="Maslanova I."/>
            <person name="Stankova E."/>
            <person name="Bartak M."/>
            <person name="Sedlacek I."/>
        </authorList>
    </citation>
    <scope>NUCLEOTIDE SEQUENCE [LARGE SCALE GENOMIC DNA]</scope>
    <source>
        <strain evidence="2">CCM 8825</strain>
    </source>
</reference>
<dbReference type="OrthoDB" id="4954833at2"/>
<evidence type="ECO:0000313" key="2">
    <source>
        <dbReference type="Proteomes" id="UP000288102"/>
    </source>
</evidence>
<dbReference type="PIRSF" id="PIRSF032285">
    <property type="entry name" value="UCP032285"/>
    <property type="match status" value="1"/>
</dbReference>
<proteinExistence type="predicted"/>
<organism evidence="1 2">
    <name type="scientific">Flavobacterium cupreum</name>
    <dbReference type="NCBI Taxonomy" id="2133766"/>
    <lineage>
        <taxon>Bacteria</taxon>
        <taxon>Pseudomonadati</taxon>
        <taxon>Bacteroidota</taxon>
        <taxon>Flavobacteriia</taxon>
        <taxon>Flavobacteriales</taxon>
        <taxon>Flavobacteriaceae</taxon>
        <taxon>Flavobacterium</taxon>
    </lineage>
</organism>